<organism evidence="2 3">
    <name type="scientific">Anopheles dirus</name>
    <dbReference type="NCBI Taxonomy" id="7168"/>
    <lineage>
        <taxon>Eukaryota</taxon>
        <taxon>Metazoa</taxon>
        <taxon>Ecdysozoa</taxon>
        <taxon>Arthropoda</taxon>
        <taxon>Hexapoda</taxon>
        <taxon>Insecta</taxon>
        <taxon>Pterygota</taxon>
        <taxon>Neoptera</taxon>
        <taxon>Endopterygota</taxon>
        <taxon>Diptera</taxon>
        <taxon>Nematocera</taxon>
        <taxon>Culicoidea</taxon>
        <taxon>Culicidae</taxon>
        <taxon>Anophelinae</taxon>
        <taxon>Anopheles</taxon>
    </lineage>
</organism>
<feature type="compositionally biased region" description="Basic and acidic residues" evidence="1">
    <location>
        <begin position="17"/>
        <end position="27"/>
    </location>
</feature>
<accession>A0A182NJC9</accession>
<name>A0A182NJC9_9DIPT</name>
<evidence type="ECO:0000313" key="3">
    <source>
        <dbReference type="Proteomes" id="UP000075884"/>
    </source>
</evidence>
<dbReference type="EnsemblMetazoa" id="ADIR007753-RA">
    <property type="protein sequence ID" value="ADIR007753-PA"/>
    <property type="gene ID" value="ADIR007753"/>
</dbReference>
<keyword evidence="3" id="KW-1185">Reference proteome</keyword>
<protein>
    <submittedName>
        <fullName evidence="2">Uncharacterized protein</fullName>
    </submittedName>
</protein>
<dbReference type="Proteomes" id="UP000075884">
    <property type="component" value="Unassembled WGS sequence"/>
</dbReference>
<evidence type="ECO:0000256" key="1">
    <source>
        <dbReference type="SAM" id="MobiDB-lite"/>
    </source>
</evidence>
<reference evidence="3" key="1">
    <citation type="submission" date="2013-03" db="EMBL/GenBank/DDBJ databases">
        <title>The Genome Sequence of Anopheles dirus WRAIR2.</title>
        <authorList>
            <consortium name="The Broad Institute Genomics Platform"/>
            <person name="Neafsey D.E."/>
            <person name="Walton C."/>
            <person name="Walker B."/>
            <person name="Young S.K."/>
            <person name="Zeng Q."/>
            <person name="Gargeya S."/>
            <person name="Fitzgerald M."/>
            <person name="Haas B."/>
            <person name="Abouelleil A."/>
            <person name="Allen A.W."/>
            <person name="Alvarado L."/>
            <person name="Arachchi H.M."/>
            <person name="Berlin A.M."/>
            <person name="Chapman S.B."/>
            <person name="Gainer-Dewar J."/>
            <person name="Goldberg J."/>
            <person name="Griggs A."/>
            <person name="Gujja S."/>
            <person name="Hansen M."/>
            <person name="Howarth C."/>
            <person name="Imamovic A."/>
            <person name="Ireland A."/>
            <person name="Larimer J."/>
            <person name="McCowan C."/>
            <person name="Murphy C."/>
            <person name="Pearson M."/>
            <person name="Poon T.W."/>
            <person name="Priest M."/>
            <person name="Roberts A."/>
            <person name="Saif S."/>
            <person name="Shea T."/>
            <person name="Sisk P."/>
            <person name="Sykes S."/>
            <person name="Wortman J."/>
            <person name="Nusbaum C."/>
            <person name="Birren B."/>
        </authorList>
    </citation>
    <scope>NUCLEOTIDE SEQUENCE [LARGE SCALE GENOMIC DNA]</scope>
    <source>
        <strain evidence="3">WRAIR2</strain>
    </source>
</reference>
<dbReference type="AlphaFoldDB" id="A0A182NJC9"/>
<proteinExistence type="predicted"/>
<sequence length="67" mass="7200">MQQLCVNFPAGAGRPSASERDEYDHTQAGKNVLRSGRGGIQPNHIGSGGLSVSVQLMIFPSTVRRVY</sequence>
<dbReference type="VEuPathDB" id="VectorBase:ADIR007753"/>
<feature type="region of interest" description="Disordered" evidence="1">
    <location>
        <begin position="1"/>
        <end position="40"/>
    </location>
</feature>
<reference evidence="2" key="2">
    <citation type="submission" date="2020-05" db="UniProtKB">
        <authorList>
            <consortium name="EnsemblMetazoa"/>
        </authorList>
    </citation>
    <scope>IDENTIFICATION</scope>
    <source>
        <strain evidence="2">WRAIR2</strain>
    </source>
</reference>
<evidence type="ECO:0000313" key="2">
    <source>
        <dbReference type="EnsemblMetazoa" id="ADIR007753-PA"/>
    </source>
</evidence>